<dbReference type="InterPro" id="IPR055247">
    <property type="entry name" value="InsJ-like_HTH"/>
</dbReference>
<dbReference type="RefSeq" id="WP_014135375.1">
    <property type="nucleotide sequence ID" value="NC_016109.1"/>
</dbReference>
<dbReference type="InterPro" id="IPR025959">
    <property type="entry name" value="Winged_HTH_dom"/>
</dbReference>
<reference evidence="4 5" key="1">
    <citation type="journal article" date="2010" name="DNA Res.">
        <title>Genome sequence of Kitasatospora setae NBRC 14216T: an evolutionary snapshot of the family Streptomycetaceae.</title>
        <authorList>
            <person name="Ichikawa N."/>
            <person name="Oguchi A."/>
            <person name="Ikeda H."/>
            <person name="Ishikawa J."/>
            <person name="Kitani S."/>
            <person name="Watanabe Y."/>
            <person name="Nakamura S."/>
            <person name="Katano Y."/>
            <person name="Kishi E."/>
            <person name="Sasagawa M."/>
            <person name="Ankai A."/>
            <person name="Fukui S."/>
            <person name="Hashimoto Y."/>
            <person name="Kamata S."/>
            <person name="Otoguro M."/>
            <person name="Tanikawa S."/>
            <person name="Nihira T."/>
            <person name="Horinouchi S."/>
            <person name="Ohnishi Y."/>
            <person name="Hayakawa M."/>
            <person name="Kuzuyama T."/>
            <person name="Arisawa A."/>
            <person name="Nomoto F."/>
            <person name="Miura H."/>
            <person name="Takahashi Y."/>
            <person name="Fujita N."/>
        </authorList>
    </citation>
    <scope>NUCLEOTIDE SEQUENCE [LARGE SCALE GENOMIC DNA]</scope>
    <source>
        <strain evidence="5">ATCC 33774 / DSM 43861 / JCM 3304 / KCC A-0304 / NBRC 14216 / KM-6054</strain>
    </source>
</reference>
<gene>
    <name evidence="4" type="ordered locus">KSE_22350</name>
</gene>
<name>E4NA26_KITSK</name>
<dbReference type="Proteomes" id="UP000007076">
    <property type="component" value="Chromosome"/>
</dbReference>
<evidence type="ECO:0000313" key="4">
    <source>
        <dbReference type="EMBL" id="BAJ28057.1"/>
    </source>
</evidence>
<proteinExistence type="predicted"/>
<dbReference type="InterPro" id="IPR036397">
    <property type="entry name" value="RNaseH_sf"/>
</dbReference>
<dbReference type="InterPro" id="IPR009057">
    <property type="entry name" value="Homeodomain-like_sf"/>
</dbReference>
<dbReference type="KEGG" id="ksk:KSE_22350"/>
<accession>E4NA26</accession>
<dbReference type="AlphaFoldDB" id="E4NA26"/>
<dbReference type="Pfam" id="PF13592">
    <property type="entry name" value="HTH_33"/>
    <property type="match status" value="1"/>
</dbReference>
<dbReference type="eggNOG" id="COG3415">
    <property type="taxonomic scope" value="Bacteria"/>
</dbReference>
<evidence type="ECO:0000259" key="3">
    <source>
        <dbReference type="Pfam" id="PF13592"/>
    </source>
</evidence>
<dbReference type="Gene3D" id="3.30.420.10">
    <property type="entry name" value="Ribonuclease H-like superfamily/Ribonuclease H"/>
    <property type="match status" value="1"/>
</dbReference>
<feature type="domain" description="Winged helix-turn helix" evidence="3">
    <location>
        <begin position="101"/>
        <end position="154"/>
    </location>
</feature>
<keyword evidence="5" id="KW-1185">Reference proteome</keyword>
<dbReference type="EMBL" id="AP010968">
    <property type="protein sequence ID" value="BAJ28057.1"/>
    <property type="molecule type" value="Genomic_DNA"/>
</dbReference>
<feature type="domain" description="Tc1-like transposase DDE" evidence="1">
    <location>
        <begin position="196"/>
        <end position="291"/>
    </location>
</feature>
<feature type="domain" description="Insertion element IS150 protein InsJ-like helix-turn-helix" evidence="2">
    <location>
        <begin position="20"/>
        <end position="70"/>
    </location>
</feature>
<protein>
    <submittedName>
        <fullName evidence="4">Putative transposase</fullName>
    </submittedName>
</protein>
<dbReference type="InterPro" id="IPR047655">
    <property type="entry name" value="Transpos_IS630-like"/>
</dbReference>
<evidence type="ECO:0000259" key="2">
    <source>
        <dbReference type="Pfam" id="PF13518"/>
    </source>
</evidence>
<dbReference type="PATRIC" id="fig|452652.3.peg.2252"/>
<dbReference type="NCBIfam" id="NF033545">
    <property type="entry name" value="transpos_IS630"/>
    <property type="match status" value="1"/>
</dbReference>
<dbReference type="HOGENOM" id="CLU_056788_0_0_11"/>
<organism evidence="4 5">
    <name type="scientific">Kitasatospora setae (strain ATCC 33774 / DSM 43861 / JCM 3304 / KCC A-0304 / NBRC 14216 / KM-6054)</name>
    <name type="common">Streptomyces setae</name>
    <dbReference type="NCBI Taxonomy" id="452652"/>
    <lineage>
        <taxon>Bacteria</taxon>
        <taxon>Bacillati</taxon>
        <taxon>Actinomycetota</taxon>
        <taxon>Actinomycetes</taxon>
        <taxon>Kitasatosporales</taxon>
        <taxon>Streptomycetaceae</taxon>
        <taxon>Kitasatospora</taxon>
    </lineage>
</organism>
<dbReference type="STRING" id="452652.KSE_22350"/>
<dbReference type="eggNOG" id="COG3335">
    <property type="taxonomic scope" value="Bacteria"/>
</dbReference>
<sequence>MTDLVGDARRPSPEAQEALRMRAVAALRAGRDRREVAELLGVTVESVTDWWAAWQVGGLEALVSRTRGRPVGEHQVLDPDRQQCVRQSLVDHRPEDLGLGGQLWTRAIVSDLIALLYRVRLTEQGVGKCLKRWGLSFQRPDKRAVEQNPEAVRAGREVRWPAIRETARAEGAEVLFADQTGIRSDQVSGRTWAPRGRMWFTVYRGLFTAEVFCDFLDRLNRQFDRPVHLLVDRHSVHRSRKVRAWLADHPGRITMHLLPAYAPETNPDELVNADLKRTLLPTSRAHSVDQLVDEVRRFFHRRQKQPHIVCGY</sequence>
<dbReference type="InterPro" id="IPR012337">
    <property type="entry name" value="RNaseH-like_sf"/>
</dbReference>
<dbReference type="Pfam" id="PF13518">
    <property type="entry name" value="HTH_28"/>
    <property type="match status" value="1"/>
</dbReference>
<dbReference type="GO" id="GO:0003676">
    <property type="term" value="F:nucleic acid binding"/>
    <property type="evidence" value="ECO:0007669"/>
    <property type="project" value="InterPro"/>
</dbReference>
<dbReference type="InterPro" id="IPR038717">
    <property type="entry name" value="Tc1-like_DDE_dom"/>
</dbReference>
<evidence type="ECO:0000313" key="5">
    <source>
        <dbReference type="Proteomes" id="UP000007076"/>
    </source>
</evidence>
<dbReference type="SUPFAM" id="SSF53098">
    <property type="entry name" value="Ribonuclease H-like"/>
    <property type="match status" value="1"/>
</dbReference>
<dbReference type="SUPFAM" id="SSF46689">
    <property type="entry name" value="Homeodomain-like"/>
    <property type="match status" value="1"/>
</dbReference>
<evidence type="ECO:0000259" key="1">
    <source>
        <dbReference type="Pfam" id="PF13358"/>
    </source>
</evidence>
<dbReference type="Pfam" id="PF13358">
    <property type="entry name" value="DDE_3"/>
    <property type="match status" value="1"/>
</dbReference>